<dbReference type="AlphaFoldDB" id="A0A0M8MJF5"/>
<evidence type="ECO:0008006" key="3">
    <source>
        <dbReference type="Google" id="ProtNLM"/>
    </source>
</evidence>
<name>A0A0M8MJF5_9FLAO</name>
<dbReference type="Proteomes" id="UP000037755">
    <property type="component" value="Unassembled WGS sequence"/>
</dbReference>
<dbReference type="NCBIfam" id="NF033205">
    <property type="entry name" value="IPExxxVDY"/>
    <property type="match status" value="1"/>
</dbReference>
<dbReference type="STRING" id="1202724.AM493_12765"/>
<gene>
    <name evidence="1" type="ORF">AM493_12765</name>
</gene>
<dbReference type="OrthoDB" id="676614at2"/>
<accession>A0A0M8MJF5</accession>
<protein>
    <recommendedName>
        <fullName evidence="3">IPExxxVDY family protein</fullName>
    </recommendedName>
</protein>
<dbReference type="EMBL" id="LIYD01000005">
    <property type="protein sequence ID" value="KOS06798.1"/>
    <property type="molecule type" value="Genomic_DNA"/>
</dbReference>
<reference evidence="1 2" key="1">
    <citation type="submission" date="2015-08" db="EMBL/GenBank/DDBJ databases">
        <title>Whole genome sequence of Flavobacterium akiainvivens IK-1T, from decaying Wikstroemia oahuensis, an endemic Hawaiian shrub.</title>
        <authorList>
            <person name="Wan X."/>
            <person name="Hou S."/>
            <person name="Saito J."/>
            <person name="Donachie S."/>
        </authorList>
    </citation>
    <scope>NUCLEOTIDE SEQUENCE [LARGE SCALE GENOMIC DNA]</scope>
    <source>
        <strain evidence="1 2">IK-1</strain>
    </source>
</reference>
<proteinExistence type="predicted"/>
<dbReference type="RefSeq" id="WP_054408420.1">
    <property type="nucleotide sequence ID" value="NZ_FOYA01000028.1"/>
</dbReference>
<comment type="caution">
    <text evidence="1">The sequence shown here is derived from an EMBL/GenBank/DDBJ whole genome shotgun (WGS) entry which is preliminary data.</text>
</comment>
<dbReference type="PATRIC" id="fig|1202724.3.peg.2645"/>
<evidence type="ECO:0000313" key="1">
    <source>
        <dbReference type="EMBL" id="KOS06798.1"/>
    </source>
</evidence>
<sequence>MKKVYKLAFEDFDAEEYSLIAIHSGLEAYRLAYFINRELNIRLEKCPKDVAYTVEQGKATFNRYIYEDEVNNAEWNLLENKDTALSTAADTTLFGSSGISVSIYLLPEYKNADYLLKVENAEGVDKAVQLLDGIQHIRAAYTIDTHRLRSKNNLIF</sequence>
<evidence type="ECO:0000313" key="2">
    <source>
        <dbReference type="Proteomes" id="UP000037755"/>
    </source>
</evidence>
<organism evidence="1 2">
    <name type="scientific">Flavobacterium akiainvivens</name>
    <dbReference type="NCBI Taxonomy" id="1202724"/>
    <lineage>
        <taxon>Bacteria</taxon>
        <taxon>Pseudomonadati</taxon>
        <taxon>Bacteroidota</taxon>
        <taxon>Flavobacteriia</taxon>
        <taxon>Flavobacteriales</taxon>
        <taxon>Flavobacteriaceae</taxon>
        <taxon>Flavobacterium</taxon>
    </lineage>
</organism>
<keyword evidence="2" id="KW-1185">Reference proteome</keyword>
<dbReference type="InterPro" id="IPR047690">
    <property type="entry name" value="IPExxxVDY_fam"/>
</dbReference>